<keyword evidence="2" id="KW-0238">DNA-binding</keyword>
<accession>A0A8I1FUQ9</accession>
<dbReference type="InterPro" id="IPR039418">
    <property type="entry name" value="LexA-like"/>
</dbReference>
<dbReference type="RefSeq" id="WP_198822802.1">
    <property type="nucleotide sequence ID" value="NZ_JAEKCZ010000025.1"/>
</dbReference>
<evidence type="ECO:0000256" key="1">
    <source>
        <dbReference type="ARBA" id="ARBA00023015"/>
    </source>
</evidence>
<dbReference type="CDD" id="cd06529">
    <property type="entry name" value="S24_LexA-like"/>
    <property type="match status" value="1"/>
</dbReference>
<evidence type="ECO:0000256" key="3">
    <source>
        <dbReference type="ARBA" id="ARBA00023163"/>
    </source>
</evidence>
<protein>
    <submittedName>
        <fullName evidence="5">LexA family transcriptional regulator</fullName>
    </submittedName>
</protein>
<keyword evidence="3" id="KW-0804">Transcription</keyword>
<reference evidence="5" key="1">
    <citation type="submission" date="2020-12" db="EMBL/GenBank/DDBJ databases">
        <title>Antibiotic resistance and phylogeny of Pseudomonas spp. isolated over three decades from chicken meat in the Norwegian food chain.</title>
        <authorList>
            <person name="Moen B."/>
        </authorList>
    </citation>
    <scope>NUCLEOTIDE SEQUENCE</scope>
    <source>
        <strain evidence="5">MF6762</strain>
    </source>
</reference>
<dbReference type="Proteomes" id="UP000658390">
    <property type="component" value="Unassembled WGS sequence"/>
</dbReference>
<dbReference type="PANTHER" id="PTHR40661:SF3">
    <property type="entry name" value="FELS-1 PROPHAGE TRANSCRIPTIONAL REGULATOR"/>
    <property type="match status" value="1"/>
</dbReference>
<dbReference type="InterPro" id="IPR036286">
    <property type="entry name" value="LexA/Signal_pep-like_sf"/>
</dbReference>
<evidence type="ECO:0000256" key="2">
    <source>
        <dbReference type="ARBA" id="ARBA00023125"/>
    </source>
</evidence>
<gene>
    <name evidence="5" type="ORF">JFT45_21545</name>
</gene>
<dbReference type="Gene3D" id="1.10.260.40">
    <property type="entry name" value="lambda repressor-like DNA-binding domains"/>
    <property type="match status" value="1"/>
</dbReference>
<dbReference type="SUPFAM" id="SSF51306">
    <property type="entry name" value="LexA/Signal peptidase"/>
    <property type="match status" value="1"/>
</dbReference>
<dbReference type="GO" id="GO:0003677">
    <property type="term" value="F:DNA binding"/>
    <property type="evidence" value="ECO:0007669"/>
    <property type="project" value="UniProtKB-KW"/>
</dbReference>
<dbReference type="Pfam" id="PF00717">
    <property type="entry name" value="Peptidase_S24"/>
    <property type="match status" value="1"/>
</dbReference>
<organism evidence="5 6">
    <name type="scientific">Pseudomonas psychrophila</name>
    <dbReference type="NCBI Taxonomy" id="122355"/>
    <lineage>
        <taxon>Bacteria</taxon>
        <taxon>Pseudomonadati</taxon>
        <taxon>Pseudomonadota</taxon>
        <taxon>Gammaproteobacteria</taxon>
        <taxon>Pseudomonadales</taxon>
        <taxon>Pseudomonadaceae</taxon>
        <taxon>Pseudomonas</taxon>
    </lineage>
</organism>
<evidence type="ECO:0000313" key="6">
    <source>
        <dbReference type="Proteomes" id="UP000658390"/>
    </source>
</evidence>
<dbReference type="EMBL" id="JAEKCZ010000025">
    <property type="protein sequence ID" value="MBJ2259088.1"/>
    <property type="molecule type" value="Genomic_DNA"/>
</dbReference>
<keyword evidence="1" id="KW-0805">Transcription regulation</keyword>
<dbReference type="PANTHER" id="PTHR40661">
    <property type="match status" value="1"/>
</dbReference>
<sequence length="251" mass="27620">MLTGKELGAAIEQARLAKGVSKKKLAEDFGVAPPSVQGWVKTGRIDKSKLMQLMDYFSDVAKPSHWGLSDRVTEFLSISNQAGSDVARDEKESNVIPISSRRKSADISFVTIPHFDVSASMGPGCAPPEHNIEVIRDITVHVDWLKSQGLNFSKLENLAIIDGDGDSMEGTFRNGDALLVDRGITDVRTDAIYVFTLDGDLFIKRLQRMTGGSLRMISDNPIYPAIVIEGAQLERVHIQARVLLAWNARKL</sequence>
<dbReference type="InterPro" id="IPR015927">
    <property type="entry name" value="Peptidase_S24_S26A/B/C"/>
</dbReference>
<comment type="caution">
    <text evidence="5">The sequence shown here is derived from an EMBL/GenBank/DDBJ whole genome shotgun (WGS) entry which is preliminary data.</text>
</comment>
<evidence type="ECO:0000259" key="4">
    <source>
        <dbReference type="Pfam" id="PF00717"/>
    </source>
</evidence>
<name>A0A8I1FUQ9_9PSED</name>
<dbReference type="AlphaFoldDB" id="A0A8I1FUQ9"/>
<feature type="domain" description="Peptidase S24/S26A/S26B/S26C" evidence="4">
    <location>
        <begin position="136"/>
        <end position="242"/>
    </location>
</feature>
<dbReference type="SUPFAM" id="SSF47413">
    <property type="entry name" value="lambda repressor-like DNA-binding domains"/>
    <property type="match status" value="1"/>
</dbReference>
<dbReference type="Gene3D" id="2.10.109.10">
    <property type="entry name" value="Umud Fragment, subunit A"/>
    <property type="match status" value="1"/>
</dbReference>
<proteinExistence type="predicted"/>
<evidence type="ECO:0000313" key="5">
    <source>
        <dbReference type="EMBL" id="MBJ2259088.1"/>
    </source>
</evidence>
<dbReference type="InterPro" id="IPR010982">
    <property type="entry name" value="Lambda_DNA-bd_dom_sf"/>
</dbReference>